<dbReference type="PROSITE" id="PS51257">
    <property type="entry name" value="PROKAR_LIPOPROTEIN"/>
    <property type="match status" value="1"/>
</dbReference>
<dbReference type="EMBL" id="RAWE01000009">
    <property type="protein sequence ID" value="RKH06640.1"/>
    <property type="molecule type" value="Genomic_DNA"/>
</dbReference>
<evidence type="ECO:0008006" key="4">
    <source>
        <dbReference type="Google" id="ProtNLM"/>
    </source>
</evidence>
<gene>
    <name evidence="2" type="ORF">D7X32_04345</name>
</gene>
<keyword evidence="3" id="KW-1185">Reference proteome</keyword>
<proteinExistence type="predicted"/>
<protein>
    <recommendedName>
        <fullName evidence="4">Lipoprotein</fullName>
    </recommendedName>
</protein>
<dbReference type="AlphaFoldDB" id="A0A3A8KFA6"/>
<dbReference type="Proteomes" id="UP000268313">
    <property type="component" value="Unassembled WGS sequence"/>
</dbReference>
<evidence type="ECO:0000313" key="2">
    <source>
        <dbReference type="EMBL" id="RKH06640.1"/>
    </source>
</evidence>
<reference evidence="3" key="1">
    <citation type="submission" date="2018-09" db="EMBL/GenBank/DDBJ databases">
        <authorList>
            <person name="Livingstone P.G."/>
            <person name="Whitworth D.E."/>
        </authorList>
    </citation>
    <scope>NUCLEOTIDE SEQUENCE [LARGE SCALE GENOMIC DNA]</scope>
    <source>
        <strain evidence="3">CA043D</strain>
    </source>
</reference>
<dbReference type="OrthoDB" id="5511047at2"/>
<organism evidence="2 3">
    <name type="scientific">Corallococcus carmarthensis</name>
    <dbReference type="NCBI Taxonomy" id="2316728"/>
    <lineage>
        <taxon>Bacteria</taxon>
        <taxon>Pseudomonadati</taxon>
        <taxon>Myxococcota</taxon>
        <taxon>Myxococcia</taxon>
        <taxon>Myxococcales</taxon>
        <taxon>Cystobacterineae</taxon>
        <taxon>Myxococcaceae</taxon>
        <taxon>Corallococcus</taxon>
    </lineage>
</organism>
<dbReference type="RefSeq" id="WP_120601228.1">
    <property type="nucleotide sequence ID" value="NZ_JABFJX010000025.1"/>
</dbReference>
<name>A0A3A8KFA6_9BACT</name>
<comment type="caution">
    <text evidence="2">The sequence shown here is derived from an EMBL/GenBank/DDBJ whole genome shotgun (WGS) entry which is preliminary data.</text>
</comment>
<feature type="chain" id="PRO_5017249465" description="Lipoprotein" evidence="1">
    <location>
        <begin position="22"/>
        <end position="200"/>
    </location>
</feature>
<feature type="signal peptide" evidence="1">
    <location>
        <begin position="1"/>
        <end position="21"/>
    </location>
</feature>
<evidence type="ECO:0000256" key="1">
    <source>
        <dbReference type="SAM" id="SignalP"/>
    </source>
</evidence>
<evidence type="ECO:0000313" key="3">
    <source>
        <dbReference type="Proteomes" id="UP000268313"/>
    </source>
</evidence>
<accession>A0A3A8KFA6</accession>
<keyword evidence="1" id="KW-0732">Signal</keyword>
<sequence length="200" mass="20304">MMNKLTSVVCLGSALALSACGAPEQEDGAELAQQSARLTTASSQGCDYEATTVQITTSPPQYNVVITRTGGASCTLTTGASQVVQTVPLSAPGTVSLSGSSLGLAVGFVMKNGWSGSAAYVYAVRAVDPTTLSTTRNGDIYCDYNTGSISTGSLGISSSGTNLSVSGTKACKIGGRSGTYWYGTFTDFFTTTTPPVLGVI</sequence>